<organism evidence="3 4">
    <name type="scientific">Pseudonocardia parietis</name>
    <dbReference type="NCBI Taxonomy" id="570936"/>
    <lineage>
        <taxon>Bacteria</taxon>
        <taxon>Bacillati</taxon>
        <taxon>Actinomycetota</taxon>
        <taxon>Actinomycetes</taxon>
        <taxon>Pseudonocardiales</taxon>
        <taxon>Pseudonocardiaceae</taxon>
        <taxon>Pseudonocardia</taxon>
    </lineage>
</organism>
<reference evidence="3 4" key="1">
    <citation type="submission" date="2021-03" db="EMBL/GenBank/DDBJ databases">
        <title>Sequencing the genomes of 1000 actinobacteria strains.</title>
        <authorList>
            <person name="Klenk H.-P."/>
        </authorList>
    </citation>
    <scope>NUCLEOTIDE SEQUENCE [LARGE SCALE GENOMIC DNA]</scope>
    <source>
        <strain evidence="3 4">DSM 45256</strain>
    </source>
</reference>
<feature type="region of interest" description="Disordered" evidence="1">
    <location>
        <begin position="1"/>
        <end position="29"/>
    </location>
</feature>
<sequence>MTAPAPASDPAAPADEAGGANEANRADERTDALVEGSGIVSSYYDLGEALDEQDGAGVAWAAAAAGLETLGFVADPFGSLTSAVAGWAIEHLWFLREPLDALAGDPAGIAATARSWQALSQVLTAGADDLRAAGTDANGAWHGTAADGFAATAGEAAAATERIAGQSMLIAELVLRTGATVGAERAIIRNAVADFLASLVSAGVLSLITGGAATPLTVTNALLDAVALGHRLGDRVATLIETLRRAAEIAGDAERALRATLPQLERRIEHGKQEAAAHAATVRGGAEPAA</sequence>
<accession>A0ABS4VM49</accession>
<evidence type="ECO:0000256" key="1">
    <source>
        <dbReference type="SAM" id="MobiDB-lite"/>
    </source>
</evidence>
<evidence type="ECO:0000259" key="2">
    <source>
        <dbReference type="Pfam" id="PF25547"/>
    </source>
</evidence>
<evidence type="ECO:0000313" key="4">
    <source>
        <dbReference type="Proteomes" id="UP001519295"/>
    </source>
</evidence>
<feature type="compositionally biased region" description="Low complexity" evidence="1">
    <location>
        <begin position="1"/>
        <end position="23"/>
    </location>
</feature>
<protein>
    <recommendedName>
        <fullName evidence="2">Outer membrane channel protein CpnT-like N-terminal domain-containing protein</fullName>
    </recommendedName>
</protein>
<feature type="domain" description="Outer membrane channel protein CpnT-like N-terminal" evidence="2">
    <location>
        <begin position="104"/>
        <end position="213"/>
    </location>
</feature>
<feature type="region of interest" description="Disordered" evidence="1">
    <location>
        <begin position="270"/>
        <end position="290"/>
    </location>
</feature>
<name>A0ABS4VM49_9PSEU</name>
<gene>
    <name evidence="3" type="ORF">JOF36_000694</name>
</gene>
<dbReference type="RefSeq" id="WP_210024977.1">
    <property type="nucleotide sequence ID" value="NZ_JAGINU010000001.1"/>
</dbReference>
<dbReference type="InterPro" id="IPR057746">
    <property type="entry name" value="CpnT-like_N"/>
</dbReference>
<dbReference type="Pfam" id="PF25547">
    <property type="entry name" value="WXG100_2"/>
    <property type="match status" value="1"/>
</dbReference>
<keyword evidence="4" id="KW-1185">Reference proteome</keyword>
<proteinExistence type="predicted"/>
<dbReference type="EMBL" id="JAGINU010000001">
    <property type="protein sequence ID" value="MBP2364998.1"/>
    <property type="molecule type" value="Genomic_DNA"/>
</dbReference>
<dbReference type="Proteomes" id="UP001519295">
    <property type="component" value="Unassembled WGS sequence"/>
</dbReference>
<evidence type="ECO:0000313" key="3">
    <source>
        <dbReference type="EMBL" id="MBP2364998.1"/>
    </source>
</evidence>
<comment type="caution">
    <text evidence="3">The sequence shown here is derived from an EMBL/GenBank/DDBJ whole genome shotgun (WGS) entry which is preliminary data.</text>
</comment>